<proteinExistence type="predicted"/>
<dbReference type="WBParaSite" id="TCONS_00016543.p1">
    <property type="protein sequence ID" value="TCONS_00016543.p1"/>
    <property type="gene ID" value="XLOC_011141"/>
</dbReference>
<evidence type="ECO:0000256" key="1">
    <source>
        <dbReference type="SAM" id="Phobius"/>
    </source>
</evidence>
<keyword evidence="1" id="KW-0472">Membrane</keyword>
<dbReference type="AlphaFoldDB" id="A0A0K0EST0"/>
<dbReference type="WBParaSite" id="SSTP_0001251000.1">
    <property type="protein sequence ID" value="SSTP_0001251000.1"/>
    <property type="gene ID" value="SSTP_0001251000"/>
</dbReference>
<feature type="transmembrane region" description="Helical" evidence="1">
    <location>
        <begin position="73"/>
        <end position="99"/>
    </location>
</feature>
<organism evidence="3">
    <name type="scientific">Strongyloides stercoralis</name>
    <name type="common">Threadworm</name>
    <dbReference type="NCBI Taxonomy" id="6248"/>
    <lineage>
        <taxon>Eukaryota</taxon>
        <taxon>Metazoa</taxon>
        <taxon>Ecdysozoa</taxon>
        <taxon>Nematoda</taxon>
        <taxon>Chromadorea</taxon>
        <taxon>Rhabditida</taxon>
        <taxon>Tylenchina</taxon>
        <taxon>Panagrolaimomorpha</taxon>
        <taxon>Strongyloidoidea</taxon>
        <taxon>Strongyloididae</taxon>
        <taxon>Strongyloides</taxon>
    </lineage>
</organism>
<evidence type="ECO:0000313" key="2">
    <source>
        <dbReference type="Proteomes" id="UP000035681"/>
    </source>
</evidence>
<keyword evidence="1" id="KW-1133">Transmembrane helix</keyword>
<keyword evidence="2" id="KW-1185">Reference proteome</keyword>
<name>A0A0K0EST0_STRER</name>
<keyword evidence="1" id="KW-0812">Transmembrane</keyword>
<evidence type="ECO:0000313" key="4">
    <source>
        <dbReference type="WBParaSite" id="TCONS_00016543.p1"/>
    </source>
</evidence>
<sequence>MTISISSDANSNKKLSIYSSSSNMDELTIDNSVKKSRNINKMSNKCPSQASIRFENDPFNIPEHVITLKGKELVIFVIGYIVAVILILIMFECLMPVVFTNAYNNISKKE</sequence>
<accession>A0A0K0EST0</accession>
<reference evidence="3" key="1">
    <citation type="submission" date="2015-08" db="UniProtKB">
        <authorList>
            <consortium name="WormBaseParasite"/>
        </authorList>
    </citation>
    <scope>IDENTIFICATION</scope>
</reference>
<protein>
    <submittedName>
        <fullName evidence="3 4">Uncharacterized protein</fullName>
    </submittedName>
</protein>
<dbReference type="Proteomes" id="UP000035681">
    <property type="component" value="Unplaced"/>
</dbReference>
<evidence type="ECO:0000313" key="3">
    <source>
        <dbReference type="WBParaSite" id="SSTP_0001251000.1"/>
    </source>
</evidence>